<feature type="chain" id="PRO_5001457251" description="Mannan endo-1,6-alpha-mannosidase" evidence="12">
    <location>
        <begin position="25"/>
        <end position="471"/>
    </location>
</feature>
<evidence type="ECO:0000256" key="1">
    <source>
        <dbReference type="ARBA" id="ARBA00001452"/>
    </source>
</evidence>
<dbReference type="GO" id="GO:0012505">
    <property type="term" value="C:endomembrane system"/>
    <property type="evidence" value="ECO:0007669"/>
    <property type="project" value="UniProtKB-SubCell"/>
</dbReference>
<evidence type="ECO:0000256" key="3">
    <source>
        <dbReference type="ARBA" id="ARBA00009699"/>
    </source>
</evidence>
<dbReference type="GO" id="GO:0016052">
    <property type="term" value="P:carbohydrate catabolic process"/>
    <property type="evidence" value="ECO:0007669"/>
    <property type="project" value="InterPro"/>
</dbReference>
<evidence type="ECO:0000256" key="10">
    <source>
        <dbReference type="PIRNR" id="PIRNR016302"/>
    </source>
</evidence>
<dbReference type="EMBL" id="JARH01000489">
    <property type="protein sequence ID" value="EXF80034.1"/>
    <property type="molecule type" value="Genomic_DNA"/>
</dbReference>
<keyword evidence="5 12" id="KW-0732">Signal</keyword>
<evidence type="ECO:0000256" key="8">
    <source>
        <dbReference type="ARBA" id="ARBA00023180"/>
    </source>
</evidence>
<evidence type="ECO:0000313" key="13">
    <source>
        <dbReference type="EMBL" id="EXF80034.1"/>
    </source>
</evidence>
<dbReference type="HOGENOM" id="CLU_025694_1_2_1"/>
<sequence>MRSSIFPTLSGALLLLGHLPNVVAELDISSPDGIKESSKSLAKDLMTFYKGDEPGETPGILPWSSEGKNQYWWYLSGSFFATYLDYWHLTGDDSYAATVSKALQFQVGPNDDYMPPNQTASLGNEDQCFWGTAALMAAEYGFPEVNGKVKWINLAENVWTTQASPDRYDETCNGGLRWQIPFSNNGYEWKHTASNACFFNLGARLARFTGNTTYSEYSNKRWDWLTGVGFVNTSNWKVYDGALAENNCTNISKAQWSYTPAMLIQGAAFMYNNTNGSEIWRDRAVGLSDTLLKDFFPDGVIFESACESAEGRCPTDALFFKGFVHRWLSSATQLAPFLADTWLPVLKTSAEAAVKQCEPENSEVNNRCGFYWTSGKFVDPMTADNTTGIGEGLSVLAAISNLLIKDSKAPIVGAAASGGSSGSSPSGTSGGSSPTSTTSTTATPGSGAGQLGMDLRMSFILGSIVVLAWNL</sequence>
<keyword evidence="14" id="KW-1185">Reference proteome</keyword>
<dbReference type="PIRSF" id="PIRSF016302">
    <property type="entry name" value="Man_a_manosd"/>
    <property type="match status" value="1"/>
</dbReference>
<dbReference type="SUPFAM" id="SSF48208">
    <property type="entry name" value="Six-hairpin glycosidases"/>
    <property type="match status" value="1"/>
</dbReference>
<keyword evidence="6 10" id="KW-0378">Hydrolase</keyword>
<evidence type="ECO:0000256" key="9">
    <source>
        <dbReference type="ARBA" id="ARBA00023295"/>
    </source>
</evidence>
<evidence type="ECO:0000256" key="4">
    <source>
        <dbReference type="ARBA" id="ARBA00012350"/>
    </source>
</evidence>
<dbReference type="KEGG" id="cfj:CFIO01_00930"/>
<dbReference type="Gene3D" id="1.50.10.20">
    <property type="match status" value="1"/>
</dbReference>
<dbReference type="Proteomes" id="UP000020467">
    <property type="component" value="Unassembled WGS sequence"/>
</dbReference>
<feature type="region of interest" description="Disordered" evidence="11">
    <location>
        <begin position="415"/>
        <end position="447"/>
    </location>
</feature>
<comment type="similarity">
    <text evidence="3 10">Belongs to the glycosyl hydrolase 76 family.</text>
</comment>
<dbReference type="FunFam" id="1.50.10.20:FF:000006">
    <property type="entry name" value="Mannan endo-1,6-alpha-mannosidase"/>
    <property type="match status" value="1"/>
</dbReference>
<dbReference type="OrthoDB" id="9984024at2759"/>
<dbReference type="AlphaFoldDB" id="A0A010RPX5"/>
<keyword evidence="7" id="KW-0472">Membrane</keyword>
<keyword evidence="9 10" id="KW-0326">Glycosidase</keyword>
<dbReference type="eggNOG" id="ENOG502QSWP">
    <property type="taxonomic scope" value="Eukaryota"/>
</dbReference>
<name>A0A010RPX5_9PEZI</name>
<dbReference type="GO" id="GO:0009272">
    <property type="term" value="P:fungal-type cell wall biogenesis"/>
    <property type="evidence" value="ECO:0007669"/>
    <property type="project" value="TreeGrafter"/>
</dbReference>
<keyword evidence="8" id="KW-0325">Glycoprotein</keyword>
<feature type="signal peptide" evidence="12">
    <location>
        <begin position="1"/>
        <end position="24"/>
    </location>
</feature>
<evidence type="ECO:0000256" key="6">
    <source>
        <dbReference type="ARBA" id="ARBA00022801"/>
    </source>
</evidence>
<dbReference type="InterPro" id="IPR014480">
    <property type="entry name" value="Mannan-1_6-alpha_mannosidase"/>
</dbReference>
<proteinExistence type="inferred from homology"/>
<dbReference type="InterPro" id="IPR008928">
    <property type="entry name" value="6-hairpin_glycosidase_sf"/>
</dbReference>
<dbReference type="STRING" id="1445577.A0A010RPX5"/>
<feature type="compositionally biased region" description="Low complexity" evidence="11">
    <location>
        <begin position="415"/>
        <end position="445"/>
    </location>
</feature>
<evidence type="ECO:0000256" key="12">
    <source>
        <dbReference type="SAM" id="SignalP"/>
    </source>
</evidence>
<dbReference type="Pfam" id="PF03663">
    <property type="entry name" value="Glyco_hydro_76"/>
    <property type="match status" value="1"/>
</dbReference>
<evidence type="ECO:0000256" key="11">
    <source>
        <dbReference type="SAM" id="MobiDB-lite"/>
    </source>
</evidence>
<accession>A0A010RPX5</accession>
<evidence type="ECO:0000256" key="5">
    <source>
        <dbReference type="ARBA" id="ARBA00022729"/>
    </source>
</evidence>
<dbReference type="PANTHER" id="PTHR12145">
    <property type="entry name" value="MANNAN ENDO-1,6-ALPHA-MANNOSIDASE DCW1"/>
    <property type="match status" value="1"/>
</dbReference>
<comment type="caution">
    <text evidence="13">The sequence shown here is derived from an EMBL/GenBank/DDBJ whole genome shotgun (WGS) entry which is preliminary data.</text>
</comment>
<reference evidence="13 14" key="1">
    <citation type="submission" date="2014-02" db="EMBL/GenBank/DDBJ databases">
        <title>The genome sequence of Colletotrichum fioriniae PJ7.</title>
        <authorList>
            <person name="Baroncelli R."/>
            <person name="Thon M.R."/>
        </authorList>
    </citation>
    <scope>NUCLEOTIDE SEQUENCE [LARGE SCALE GENOMIC DNA]</scope>
    <source>
        <strain evidence="13 14">PJ7</strain>
    </source>
</reference>
<dbReference type="PANTHER" id="PTHR12145:SF36">
    <property type="entry name" value="MANNAN ENDO-1,6-ALPHA-MANNOSIDASE DCW1"/>
    <property type="match status" value="1"/>
</dbReference>
<dbReference type="InterPro" id="IPR005198">
    <property type="entry name" value="Glyco_hydro_76"/>
</dbReference>
<comment type="subcellular location">
    <subcellularLocation>
        <location evidence="2">Endomembrane system</location>
    </subcellularLocation>
</comment>
<evidence type="ECO:0000313" key="14">
    <source>
        <dbReference type="Proteomes" id="UP000020467"/>
    </source>
</evidence>
<dbReference type="GO" id="GO:0008496">
    <property type="term" value="F:mannan endo-1,6-alpha-mannosidase activity"/>
    <property type="evidence" value="ECO:0007669"/>
    <property type="project" value="UniProtKB-UniRule"/>
</dbReference>
<dbReference type="EC" id="3.2.1.101" evidence="4 10"/>
<comment type="catalytic activity">
    <reaction evidence="1 10">
        <text>Random hydrolysis of (1-&gt;6)-alpha-D-mannosidic linkages in unbranched (1-&gt;6)-mannans.</text>
        <dbReference type="EC" id="3.2.1.101"/>
    </reaction>
</comment>
<evidence type="ECO:0000256" key="2">
    <source>
        <dbReference type="ARBA" id="ARBA00004308"/>
    </source>
</evidence>
<protein>
    <recommendedName>
        <fullName evidence="4 10">Mannan endo-1,6-alpha-mannosidase</fullName>
        <ecNumber evidence="4 10">3.2.1.101</ecNumber>
    </recommendedName>
</protein>
<evidence type="ECO:0000256" key="7">
    <source>
        <dbReference type="ARBA" id="ARBA00023136"/>
    </source>
</evidence>
<gene>
    <name evidence="13" type="ORF">CFIO01_00930</name>
</gene>
<organism evidence="13 14">
    <name type="scientific">Colletotrichum fioriniae PJ7</name>
    <dbReference type="NCBI Taxonomy" id="1445577"/>
    <lineage>
        <taxon>Eukaryota</taxon>
        <taxon>Fungi</taxon>
        <taxon>Dikarya</taxon>
        <taxon>Ascomycota</taxon>
        <taxon>Pezizomycotina</taxon>
        <taxon>Sordariomycetes</taxon>
        <taxon>Hypocreomycetidae</taxon>
        <taxon>Glomerellales</taxon>
        <taxon>Glomerellaceae</taxon>
        <taxon>Colletotrichum</taxon>
        <taxon>Colletotrichum acutatum species complex</taxon>
    </lineage>
</organism>